<keyword evidence="5 7" id="KW-0648">Protein biosynthesis</keyword>
<dbReference type="RefSeq" id="WP_326927770.1">
    <property type="nucleotide sequence ID" value="NZ_CP123443.1"/>
</dbReference>
<feature type="compositionally biased region" description="Gly residues" evidence="9">
    <location>
        <begin position="133"/>
        <end position="153"/>
    </location>
</feature>
<dbReference type="PROSITE" id="PS01176">
    <property type="entry name" value="IF2"/>
    <property type="match status" value="1"/>
</dbReference>
<dbReference type="InterPro" id="IPR000795">
    <property type="entry name" value="T_Tr_GTP-bd_dom"/>
</dbReference>
<dbReference type="PANTHER" id="PTHR43381">
    <property type="entry name" value="TRANSLATION INITIATION FACTOR IF-2-RELATED"/>
    <property type="match status" value="1"/>
</dbReference>
<keyword evidence="3 7" id="KW-0396">Initiation factor</keyword>
<comment type="subcellular location">
    <subcellularLocation>
        <location evidence="7">Cytoplasm</location>
    </subcellularLocation>
</comment>
<evidence type="ECO:0000256" key="5">
    <source>
        <dbReference type="ARBA" id="ARBA00022917"/>
    </source>
</evidence>
<dbReference type="PANTHER" id="PTHR43381:SF5">
    <property type="entry name" value="TR-TYPE G DOMAIN-CONTAINING PROTEIN"/>
    <property type="match status" value="1"/>
</dbReference>
<dbReference type="InterPro" id="IPR023115">
    <property type="entry name" value="TIF_IF2_dom3"/>
</dbReference>
<dbReference type="SUPFAM" id="SSF50447">
    <property type="entry name" value="Translation proteins"/>
    <property type="match status" value="2"/>
</dbReference>
<keyword evidence="7" id="KW-0963">Cytoplasm</keyword>
<evidence type="ECO:0000256" key="3">
    <source>
        <dbReference type="ARBA" id="ARBA00022540"/>
    </source>
</evidence>
<dbReference type="SUPFAM" id="SSF52540">
    <property type="entry name" value="P-loop containing nucleoside triphosphate hydrolases"/>
    <property type="match status" value="1"/>
</dbReference>
<dbReference type="CDD" id="cd01887">
    <property type="entry name" value="IF2_eIF5B"/>
    <property type="match status" value="1"/>
</dbReference>
<proteinExistence type="inferred from homology"/>
<dbReference type="InterPro" id="IPR036925">
    <property type="entry name" value="TIF_IF2_dom3_sf"/>
</dbReference>
<dbReference type="GO" id="GO:0003743">
    <property type="term" value="F:translation initiation factor activity"/>
    <property type="evidence" value="ECO:0007669"/>
    <property type="project" value="UniProtKB-KW"/>
</dbReference>
<comment type="similarity">
    <text evidence="1 7 8">Belongs to the TRAFAC class translation factor GTPase superfamily. Classic translation factor GTPase family. IF-2 subfamily.</text>
</comment>
<dbReference type="InterPro" id="IPR044145">
    <property type="entry name" value="IF2_II"/>
</dbReference>
<feature type="domain" description="Tr-type G" evidence="10">
    <location>
        <begin position="314"/>
        <end position="483"/>
    </location>
</feature>
<dbReference type="InterPro" id="IPR015760">
    <property type="entry name" value="TIF_IF2"/>
</dbReference>
<keyword evidence="6 7" id="KW-0342">GTP-binding</keyword>
<feature type="binding site" evidence="7">
    <location>
        <begin position="323"/>
        <end position="330"/>
    </location>
    <ligand>
        <name>GTP</name>
        <dbReference type="ChEBI" id="CHEBI:37565"/>
    </ligand>
</feature>
<name>A0ABY8MHT8_9SPIO</name>
<evidence type="ECO:0000256" key="4">
    <source>
        <dbReference type="ARBA" id="ARBA00022741"/>
    </source>
</evidence>
<feature type="compositionally biased region" description="Basic and acidic residues" evidence="9">
    <location>
        <begin position="194"/>
        <end position="213"/>
    </location>
</feature>
<feature type="binding site" evidence="7">
    <location>
        <begin position="371"/>
        <end position="375"/>
    </location>
    <ligand>
        <name>GTP</name>
        <dbReference type="ChEBI" id="CHEBI:37565"/>
    </ligand>
</feature>
<evidence type="ECO:0000313" key="12">
    <source>
        <dbReference type="Proteomes" id="UP001228690"/>
    </source>
</evidence>
<dbReference type="SUPFAM" id="SSF52156">
    <property type="entry name" value="Initiation factor IF2/eIF5b, domain 3"/>
    <property type="match status" value="1"/>
</dbReference>
<dbReference type="Pfam" id="PF22042">
    <property type="entry name" value="EF-G_D2"/>
    <property type="match status" value="1"/>
</dbReference>
<evidence type="ECO:0000256" key="7">
    <source>
        <dbReference type="HAMAP-Rule" id="MF_00100"/>
    </source>
</evidence>
<dbReference type="InterPro" id="IPR005225">
    <property type="entry name" value="Small_GTP-bd"/>
</dbReference>
<dbReference type="NCBIfam" id="TIGR00231">
    <property type="entry name" value="small_GTP"/>
    <property type="match status" value="1"/>
</dbReference>
<dbReference type="InterPro" id="IPR000178">
    <property type="entry name" value="TF_IF2_bacterial-like"/>
</dbReference>
<dbReference type="Proteomes" id="UP001228690">
    <property type="component" value="Chromosome"/>
</dbReference>
<gene>
    <name evidence="7 11" type="primary">infB</name>
    <name evidence="11" type="ORF">P0082_01615</name>
</gene>
<evidence type="ECO:0000259" key="10">
    <source>
        <dbReference type="PROSITE" id="PS51722"/>
    </source>
</evidence>
<feature type="compositionally biased region" description="Basic and acidic residues" evidence="9">
    <location>
        <begin position="90"/>
        <end position="104"/>
    </location>
</feature>
<dbReference type="Pfam" id="PF11987">
    <property type="entry name" value="IF-2"/>
    <property type="match status" value="1"/>
</dbReference>
<comment type="function">
    <text evidence="7 8">One of the essential components for the initiation of protein synthesis. Protects formylmethionyl-tRNA from spontaneous hydrolysis and promotes its binding to the 30S ribosomal subunits. Also involved in the hydrolysis of GTP during the formation of the 70S ribosomal complex.</text>
</comment>
<evidence type="ECO:0000256" key="2">
    <source>
        <dbReference type="ARBA" id="ARBA00020675"/>
    </source>
</evidence>
<dbReference type="InterPro" id="IPR053905">
    <property type="entry name" value="EF-G-like_DII"/>
</dbReference>
<comment type="caution">
    <text evidence="7">Lacks conserved residue(s) required for the propagation of feature annotation.</text>
</comment>
<evidence type="ECO:0000256" key="9">
    <source>
        <dbReference type="SAM" id="MobiDB-lite"/>
    </source>
</evidence>
<evidence type="ECO:0000313" key="11">
    <source>
        <dbReference type="EMBL" id="WGK69584.1"/>
    </source>
</evidence>
<dbReference type="Pfam" id="PF04760">
    <property type="entry name" value="IF2_N"/>
    <property type="match status" value="1"/>
</dbReference>
<dbReference type="Gene3D" id="3.40.50.10050">
    <property type="entry name" value="Translation initiation factor IF- 2, domain 3"/>
    <property type="match status" value="1"/>
</dbReference>
<keyword evidence="4 7" id="KW-0547">Nucleotide-binding</keyword>
<dbReference type="NCBIfam" id="TIGR00487">
    <property type="entry name" value="IF-2"/>
    <property type="match status" value="1"/>
</dbReference>
<dbReference type="InterPro" id="IPR009000">
    <property type="entry name" value="Transl_B-barrel_sf"/>
</dbReference>
<keyword evidence="12" id="KW-1185">Reference proteome</keyword>
<accession>A0ABY8MHT8</accession>
<dbReference type="CDD" id="cd03692">
    <property type="entry name" value="mtIF2_IVc"/>
    <property type="match status" value="1"/>
</dbReference>
<sequence length="819" mass="88595">MAEENKKVIKKTGPTLVKKKHTPTSKNPHGSGGDTAGKKVVRKVVRKVAVKKPGARPEAKGSNNSAPARNDSAAGKQAGSAVRGGGTRPVGDRKLSPEQLERLREARRKAQPTVQFEITRPPRKRTAGERSRGPGGPKSAGGQSGSAGPGQRGNRGPRPGAPGTNNNLSSTIATAGMSGSPPPAGAQKAVARGSDSRRSSKEREKMDRRREDLEHFASQVRRKKAFTAADVVPKEISIMESITVSELARKMNLKASDIIGKLMKQGAMASINQSIDSDTASVVAKEFDCKVNVVSLYEETLIESEHVEQEDYVKRAPVVTIMGHVDHGKTTLLDALRESDVAQGEHGGITQHIGAYQVHMPGSGGTITFLDTPGHAAFTMMRARGAQVTDLIVLIVAADDGVMPQTIEAINHAKEAKVPIVVTITKSDLETANPERVKQQLSEHDLMPSDWGGQTSYVEVSAVSGKGLPELLETIVLETEILELKAPVKGRAEGKVIEARVDQGRGIVATVLIERGTLRVGDTYVAGVYSGKVRAMFNEYGSRLEEATPSTPVEIIGLSGAPLSGDPFQATENEKLARQYGQKRQELKKQEANQVAKLTLDNLYDQIRDKSVRELKVIIKGDVYGSVEAVQQALEKLSNDEIRLACIHSAAGAIIESDVTLASASNAIIIGFHVRPTVKAQALADQEKVDIRKYGIIYDVVDDIRTAMEGMLSPDKQEHVIGEVEVRTTFRNSQVGTIAGCMVVKGLVTRKSLIRIFRNDVEIHFGRLSGLKRFKEDAREVRDGFECGITIANFTDIQEGDRFEAIEEREVAKKLKVSE</sequence>
<dbReference type="PROSITE" id="PS51722">
    <property type="entry name" value="G_TR_2"/>
    <property type="match status" value="1"/>
</dbReference>
<protein>
    <recommendedName>
        <fullName evidence="2 7">Translation initiation factor IF-2</fullName>
    </recommendedName>
</protein>
<reference evidence="11 12" key="1">
    <citation type="submission" date="2023-04" db="EMBL/GenBank/DDBJ databases">
        <title>Spirochaete genome identified in red abalone sample constitutes a novel genus.</title>
        <authorList>
            <person name="Sharma S.P."/>
            <person name="Purcell C.M."/>
            <person name="Hyde J.R."/>
            <person name="Severin A.J."/>
        </authorList>
    </citation>
    <scope>NUCLEOTIDE SEQUENCE [LARGE SCALE GENOMIC DNA]</scope>
    <source>
        <strain evidence="11 12">SP-2023</strain>
    </source>
</reference>
<feature type="region of interest" description="Disordered" evidence="9">
    <location>
        <begin position="1"/>
        <end position="213"/>
    </location>
</feature>
<organism evidence="11 12">
    <name type="scientific">Candidatus Haliotispira prima</name>
    <dbReference type="NCBI Taxonomy" id="3034016"/>
    <lineage>
        <taxon>Bacteria</taxon>
        <taxon>Pseudomonadati</taxon>
        <taxon>Spirochaetota</taxon>
        <taxon>Spirochaetia</taxon>
        <taxon>Spirochaetales</taxon>
        <taxon>Spirochaetaceae</taxon>
        <taxon>Candidatus Haliotispira</taxon>
    </lineage>
</organism>
<dbReference type="InterPro" id="IPR006847">
    <property type="entry name" value="IF2_N"/>
</dbReference>
<feature type="compositionally biased region" description="Low complexity" evidence="9">
    <location>
        <begin position="154"/>
        <end position="167"/>
    </location>
</feature>
<dbReference type="Gene3D" id="3.40.50.300">
    <property type="entry name" value="P-loop containing nucleotide triphosphate hydrolases"/>
    <property type="match status" value="1"/>
</dbReference>
<dbReference type="HAMAP" id="MF_00100_B">
    <property type="entry name" value="IF_2_B"/>
    <property type="match status" value="1"/>
</dbReference>
<dbReference type="EMBL" id="CP123443">
    <property type="protein sequence ID" value="WGK69584.1"/>
    <property type="molecule type" value="Genomic_DNA"/>
</dbReference>
<dbReference type="CDD" id="cd03702">
    <property type="entry name" value="IF2_mtIF2_II"/>
    <property type="match status" value="1"/>
</dbReference>
<evidence type="ECO:0000256" key="1">
    <source>
        <dbReference type="ARBA" id="ARBA00007733"/>
    </source>
</evidence>
<evidence type="ECO:0000256" key="6">
    <source>
        <dbReference type="ARBA" id="ARBA00023134"/>
    </source>
</evidence>
<feature type="compositionally biased region" description="Basic residues" evidence="9">
    <location>
        <begin position="39"/>
        <end position="54"/>
    </location>
</feature>
<dbReference type="Gene3D" id="2.40.30.10">
    <property type="entry name" value="Translation factors"/>
    <property type="match status" value="2"/>
</dbReference>
<evidence type="ECO:0000256" key="8">
    <source>
        <dbReference type="RuleBase" id="RU000644"/>
    </source>
</evidence>
<dbReference type="InterPro" id="IPR027417">
    <property type="entry name" value="P-loop_NTPase"/>
</dbReference>
<dbReference type="Pfam" id="PF00009">
    <property type="entry name" value="GTP_EFTU"/>
    <property type="match status" value="1"/>
</dbReference>